<reference evidence="2" key="1">
    <citation type="journal article" date="2020" name="Nature">
        <title>Giant virus diversity and host interactions through global metagenomics.</title>
        <authorList>
            <person name="Schulz F."/>
            <person name="Roux S."/>
            <person name="Paez-Espino D."/>
            <person name="Jungbluth S."/>
            <person name="Walsh D.A."/>
            <person name="Denef V.J."/>
            <person name="McMahon K.D."/>
            <person name="Konstantinidis K.T."/>
            <person name="Eloe-Fadrosh E.A."/>
            <person name="Kyrpides N.C."/>
            <person name="Woyke T."/>
        </authorList>
    </citation>
    <scope>NUCLEOTIDE SEQUENCE</scope>
    <source>
        <strain evidence="2">GVMAG-M-3300009161-34</strain>
    </source>
</reference>
<feature type="region of interest" description="Disordered" evidence="1">
    <location>
        <begin position="486"/>
        <end position="522"/>
    </location>
</feature>
<evidence type="ECO:0000313" key="2">
    <source>
        <dbReference type="EMBL" id="QHT33011.1"/>
    </source>
</evidence>
<dbReference type="AlphaFoldDB" id="A0A6C0EWC1"/>
<sequence length="522" mass="60133">MSGTTTNNTTASIFTDKRSEFGMYKFADPRRQATYEYHEDQYKKMLKLKNAYDKQELLRKMRADMKREYLTRKKQVVRLQKDAAIDFRNAESTLQEHYATEAADHHPYIYAIDITAPLVSQIQLPRGEILDLKTFDANHEFAKVRQIHEDLRHDQEESIRQIAEQAQKQAQAQEEEQRWCAAEAKVWNKWVKRQYLQRSPYETRRVIEARNDNQENDESDCSEPVEYGNDYCGPFGYYPRGEVPRERHEAGLASIRRRAQAEQQLEEEQVGRYGDGGFCCCGDLECSDCYSYGNENDDQSSYDSDYCGEYNYERECREAEEAEEAAKQQWMEKTHNDAYQQACDAFAGGDDEVAQTRLNDDLNYTCDDYPDVQQLEVVQVTEPKARITASAASSGRISAKKKAAAGAAKARIAKQQRAKKQQQQTKQFVPIQITVNTNRVTDEETESASSAMLYQGKAEIDLPKKNLQNVSREGKKREASKWRRINAAEKQSNARGTRITNIQEPRAWHNCGGSDNESDVDY</sequence>
<dbReference type="EMBL" id="MN738956">
    <property type="protein sequence ID" value="QHT33011.1"/>
    <property type="molecule type" value="Genomic_DNA"/>
</dbReference>
<name>A0A6C0EWC1_9ZZZZ</name>
<protein>
    <submittedName>
        <fullName evidence="2">Uncharacterized protein</fullName>
    </submittedName>
</protein>
<accession>A0A6C0EWC1</accession>
<organism evidence="2">
    <name type="scientific">viral metagenome</name>
    <dbReference type="NCBI Taxonomy" id="1070528"/>
    <lineage>
        <taxon>unclassified sequences</taxon>
        <taxon>metagenomes</taxon>
        <taxon>organismal metagenomes</taxon>
    </lineage>
</organism>
<evidence type="ECO:0000256" key="1">
    <source>
        <dbReference type="SAM" id="MobiDB-lite"/>
    </source>
</evidence>
<feature type="compositionally biased region" description="Polar residues" evidence="1">
    <location>
        <begin position="489"/>
        <end position="503"/>
    </location>
</feature>
<proteinExistence type="predicted"/>